<dbReference type="EMBL" id="AP014685">
    <property type="protein sequence ID" value="BAR62015.1"/>
    <property type="molecule type" value="Genomic_DNA"/>
</dbReference>
<gene>
    <name evidence="5" type="ORF">NK6_8871</name>
</gene>
<dbReference type="InterPro" id="IPR016473">
    <property type="entry name" value="dCMP_deaminase"/>
</dbReference>
<keyword evidence="1" id="KW-0378">Hydrolase</keyword>
<reference evidence="5 6" key="1">
    <citation type="submission" date="2014-11" db="EMBL/GenBank/DDBJ databases">
        <title>Symbiosis island explosion on the genome of extra-slow-growing strains of soybean bradyrhizobia with massive insertion sequences.</title>
        <authorList>
            <person name="Iida T."/>
            <person name="Minamisawa K."/>
        </authorList>
    </citation>
    <scope>NUCLEOTIDE SEQUENCE [LARGE SCALE GENOMIC DNA]</scope>
    <source>
        <strain evidence="5 6">NK6</strain>
    </source>
</reference>
<accession>A0A0E3VX44</accession>
<dbReference type="InterPro" id="IPR002125">
    <property type="entry name" value="CMP_dCMP_dom"/>
</dbReference>
<keyword evidence="3" id="KW-0479">Metal-binding</keyword>
<dbReference type="GO" id="GO:0004132">
    <property type="term" value="F:dCMP deaminase activity"/>
    <property type="evidence" value="ECO:0007669"/>
    <property type="project" value="InterPro"/>
</dbReference>
<dbReference type="GO" id="GO:0008270">
    <property type="term" value="F:zinc ion binding"/>
    <property type="evidence" value="ECO:0007669"/>
    <property type="project" value="InterPro"/>
</dbReference>
<feature type="binding site" evidence="3">
    <location>
        <position position="83"/>
    </location>
    <ligand>
        <name>Zn(2+)</name>
        <dbReference type="ChEBI" id="CHEBI:29105"/>
        <note>catalytic</note>
    </ligand>
</feature>
<dbReference type="Gene3D" id="3.40.140.10">
    <property type="entry name" value="Cytidine Deaminase, domain 2"/>
    <property type="match status" value="1"/>
</dbReference>
<evidence type="ECO:0000256" key="2">
    <source>
        <dbReference type="PIRSR" id="PIRSR006019-1"/>
    </source>
</evidence>
<dbReference type="InterPro" id="IPR016193">
    <property type="entry name" value="Cytidine_deaminase-like"/>
</dbReference>
<organism evidence="5 6">
    <name type="scientific">Bradyrhizobium diazoefficiens</name>
    <dbReference type="NCBI Taxonomy" id="1355477"/>
    <lineage>
        <taxon>Bacteria</taxon>
        <taxon>Pseudomonadati</taxon>
        <taxon>Pseudomonadota</taxon>
        <taxon>Alphaproteobacteria</taxon>
        <taxon>Hyphomicrobiales</taxon>
        <taxon>Nitrobacteraceae</taxon>
        <taxon>Bradyrhizobium</taxon>
    </lineage>
</organism>
<dbReference type="PIRSF" id="PIRSF006019">
    <property type="entry name" value="dCMP_deaminase"/>
    <property type="match status" value="1"/>
</dbReference>
<dbReference type="AlphaFoldDB" id="A0A0E3VX44"/>
<feature type="binding site" evidence="3">
    <location>
        <position position="112"/>
    </location>
    <ligand>
        <name>Zn(2+)</name>
        <dbReference type="ChEBI" id="CHEBI:29105"/>
        <note>catalytic</note>
    </ligand>
</feature>
<protein>
    <recommendedName>
        <fullName evidence="4">CMP/dCMP-type deaminase domain-containing protein</fullName>
    </recommendedName>
</protein>
<dbReference type="Proteomes" id="UP000063308">
    <property type="component" value="Chromosome"/>
</dbReference>
<sequence length="167" mass="18650">MTSQLSPEFREQRRSQLWWDLYHLRVAREIAAGSKDPSTKVGAVIVRPDRTVAATGYNGFPRGIADTADRLNDRDVKYGLVVHGEINAILTAREPLHGYTLYTWPFLTCERCALHVIQAGIKRVVAPTLDEERRVRWKASLEAAQAFYAEAGVACEQIDVTPVEGIG</sequence>
<evidence type="ECO:0000256" key="3">
    <source>
        <dbReference type="PIRSR" id="PIRSR006019-2"/>
    </source>
</evidence>
<keyword evidence="3" id="KW-0862">Zinc</keyword>
<name>A0A0E3VX44_9BRAD</name>
<dbReference type="GO" id="GO:0005737">
    <property type="term" value="C:cytoplasm"/>
    <property type="evidence" value="ECO:0007669"/>
    <property type="project" value="TreeGrafter"/>
</dbReference>
<comment type="cofactor">
    <cofactor evidence="3">
        <name>Zn(2+)</name>
        <dbReference type="ChEBI" id="CHEBI:29105"/>
    </cofactor>
</comment>
<feature type="active site" description="Proton donor" evidence="2">
    <location>
        <position position="85"/>
    </location>
</feature>
<dbReference type="Pfam" id="PF00383">
    <property type="entry name" value="dCMP_cyt_deam_1"/>
    <property type="match status" value="1"/>
</dbReference>
<dbReference type="PANTHER" id="PTHR11086:SF18">
    <property type="entry name" value="DEOXYCYTIDYLATE DEAMINASE"/>
    <property type="match status" value="1"/>
</dbReference>
<evidence type="ECO:0000256" key="1">
    <source>
        <dbReference type="ARBA" id="ARBA00022801"/>
    </source>
</evidence>
<evidence type="ECO:0000313" key="6">
    <source>
        <dbReference type="Proteomes" id="UP000063308"/>
    </source>
</evidence>
<dbReference type="SUPFAM" id="SSF53927">
    <property type="entry name" value="Cytidine deaminase-like"/>
    <property type="match status" value="1"/>
</dbReference>
<dbReference type="InterPro" id="IPR015517">
    <property type="entry name" value="dCMP_deaminase-rel"/>
</dbReference>
<dbReference type="GO" id="GO:0006220">
    <property type="term" value="P:pyrimidine nucleotide metabolic process"/>
    <property type="evidence" value="ECO:0007669"/>
    <property type="project" value="InterPro"/>
</dbReference>
<evidence type="ECO:0000259" key="4">
    <source>
        <dbReference type="PROSITE" id="PS51747"/>
    </source>
</evidence>
<feature type="binding site" evidence="3">
    <location>
        <position position="109"/>
    </location>
    <ligand>
        <name>Zn(2+)</name>
        <dbReference type="ChEBI" id="CHEBI:29105"/>
        <note>catalytic</note>
    </ligand>
</feature>
<proteinExistence type="predicted"/>
<feature type="domain" description="CMP/dCMP-type deaminase" evidence="4">
    <location>
        <begin position="18"/>
        <end position="137"/>
    </location>
</feature>
<dbReference type="PROSITE" id="PS51747">
    <property type="entry name" value="CYT_DCMP_DEAMINASES_2"/>
    <property type="match status" value="1"/>
</dbReference>
<evidence type="ECO:0000313" key="5">
    <source>
        <dbReference type="EMBL" id="BAR62015.1"/>
    </source>
</evidence>
<dbReference type="PANTHER" id="PTHR11086">
    <property type="entry name" value="DEOXYCYTIDYLATE DEAMINASE-RELATED"/>
    <property type="match status" value="1"/>
</dbReference>